<dbReference type="InterPro" id="IPR037066">
    <property type="entry name" value="Plug_dom_sf"/>
</dbReference>
<dbReference type="InterPro" id="IPR012910">
    <property type="entry name" value="Plug_dom"/>
</dbReference>
<feature type="chain" id="PRO_5028883963" evidence="8">
    <location>
        <begin position="26"/>
        <end position="1035"/>
    </location>
</feature>
<evidence type="ECO:0000256" key="8">
    <source>
        <dbReference type="SAM" id="SignalP"/>
    </source>
</evidence>
<dbReference type="KEGG" id="lacs:H4075_11070"/>
<gene>
    <name evidence="10" type="ORF">H4075_11070</name>
</gene>
<dbReference type="PROSITE" id="PS52016">
    <property type="entry name" value="TONB_DEPENDENT_REC_3"/>
    <property type="match status" value="1"/>
</dbReference>
<reference evidence="11" key="1">
    <citation type="submission" date="2020-08" db="EMBL/GenBank/DDBJ databases">
        <title>Lacibacter sp. S13-6-6 genome sequencing.</title>
        <authorList>
            <person name="Jin L."/>
        </authorList>
    </citation>
    <scope>NUCLEOTIDE SEQUENCE [LARGE SCALE GENOMIC DNA]</scope>
    <source>
        <strain evidence="11">S13-6-6</strain>
    </source>
</reference>
<keyword evidence="3 7" id="KW-1134">Transmembrane beta strand</keyword>
<dbReference type="Pfam" id="PF07715">
    <property type="entry name" value="Plug"/>
    <property type="match status" value="1"/>
</dbReference>
<dbReference type="SUPFAM" id="SSF56935">
    <property type="entry name" value="Porins"/>
    <property type="match status" value="1"/>
</dbReference>
<evidence type="ECO:0000256" key="3">
    <source>
        <dbReference type="ARBA" id="ARBA00022452"/>
    </source>
</evidence>
<evidence type="ECO:0000256" key="4">
    <source>
        <dbReference type="ARBA" id="ARBA00022692"/>
    </source>
</evidence>
<keyword evidence="8" id="KW-0732">Signal</keyword>
<dbReference type="InterPro" id="IPR008969">
    <property type="entry name" value="CarboxyPept-like_regulatory"/>
</dbReference>
<keyword evidence="6 7" id="KW-0998">Cell outer membrane</keyword>
<name>A0A7G5XAZ6_9BACT</name>
<dbReference type="EMBL" id="CP060007">
    <property type="protein sequence ID" value="QNA42649.1"/>
    <property type="molecule type" value="Genomic_DNA"/>
</dbReference>
<comment type="similarity">
    <text evidence="7">Belongs to the TonB-dependent receptor family.</text>
</comment>
<evidence type="ECO:0000256" key="6">
    <source>
        <dbReference type="ARBA" id="ARBA00023237"/>
    </source>
</evidence>
<dbReference type="GO" id="GO:0009279">
    <property type="term" value="C:cell outer membrane"/>
    <property type="evidence" value="ECO:0007669"/>
    <property type="project" value="UniProtKB-SubCell"/>
</dbReference>
<dbReference type="InterPro" id="IPR023997">
    <property type="entry name" value="TonB-dep_OMP_SusC/RagA_CS"/>
</dbReference>
<evidence type="ECO:0000256" key="7">
    <source>
        <dbReference type="PROSITE-ProRule" id="PRU01360"/>
    </source>
</evidence>
<keyword evidence="5 7" id="KW-0472">Membrane</keyword>
<keyword evidence="2 7" id="KW-0813">Transport</keyword>
<dbReference type="RefSeq" id="WP_182800915.1">
    <property type="nucleotide sequence ID" value="NZ_CP060007.1"/>
</dbReference>
<dbReference type="SUPFAM" id="SSF49464">
    <property type="entry name" value="Carboxypeptidase regulatory domain-like"/>
    <property type="match status" value="1"/>
</dbReference>
<feature type="domain" description="TonB-dependent receptor plug" evidence="9">
    <location>
        <begin position="119"/>
        <end position="227"/>
    </location>
</feature>
<dbReference type="Gene3D" id="2.60.40.1120">
    <property type="entry name" value="Carboxypeptidase-like, regulatory domain"/>
    <property type="match status" value="1"/>
</dbReference>
<evidence type="ECO:0000256" key="2">
    <source>
        <dbReference type="ARBA" id="ARBA00022448"/>
    </source>
</evidence>
<dbReference type="Gene3D" id="2.170.130.10">
    <property type="entry name" value="TonB-dependent receptor, plug domain"/>
    <property type="match status" value="1"/>
</dbReference>
<feature type="signal peptide" evidence="8">
    <location>
        <begin position="1"/>
        <end position="25"/>
    </location>
</feature>
<organism evidence="10 11">
    <name type="scientific">Lacibacter sediminis</name>
    <dbReference type="NCBI Taxonomy" id="2760713"/>
    <lineage>
        <taxon>Bacteria</taxon>
        <taxon>Pseudomonadati</taxon>
        <taxon>Bacteroidota</taxon>
        <taxon>Chitinophagia</taxon>
        <taxon>Chitinophagales</taxon>
        <taxon>Chitinophagaceae</taxon>
        <taxon>Lacibacter</taxon>
    </lineage>
</organism>
<dbReference type="InterPro" id="IPR039426">
    <property type="entry name" value="TonB-dep_rcpt-like"/>
</dbReference>
<dbReference type="InterPro" id="IPR023996">
    <property type="entry name" value="TonB-dep_OMP_SusC/RagA"/>
</dbReference>
<evidence type="ECO:0000259" key="9">
    <source>
        <dbReference type="Pfam" id="PF07715"/>
    </source>
</evidence>
<dbReference type="Gene3D" id="2.40.170.20">
    <property type="entry name" value="TonB-dependent receptor, beta-barrel domain"/>
    <property type="match status" value="1"/>
</dbReference>
<dbReference type="NCBIfam" id="TIGR04056">
    <property type="entry name" value="OMP_RagA_SusC"/>
    <property type="match status" value="1"/>
</dbReference>
<accession>A0A7G5XAZ6</accession>
<proteinExistence type="inferred from homology"/>
<dbReference type="AlphaFoldDB" id="A0A7G5XAZ6"/>
<protein>
    <submittedName>
        <fullName evidence="10">SusC/RagA family TonB-linked outer membrane protein</fullName>
    </submittedName>
</protein>
<comment type="subcellular location">
    <subcellularLocation>
        <location evidence="1 7">Cell outer membrane</location>
        <topology evidence="1 7">Multi-pass membrane protein</topology>
    </subcellularLocation>
</comment>
<dbReference type="Pfam" id="PF13715">
    <property type="entry name" value="CarbopepD_reg_2"/>
    <property type="match status" value="1"/>
</dbReference>
<dbReference type="InterPro" id="IPR036942">
    <property type="entry name" value="Beta-barrel_TonB_sf"/>
</dbReference>
<keyword evidence="11" id="KW-1185">Reference proteome</keyword>
<dbReference type="Proteomes" id="UP000515344">
    <property type="component" value="Chromosome"/>
</dbReference>
<evidence type="ECO:0000256" key="1">
    <source>
        <dbReference type="ARBA" id="ARBA00004571"/>
    </source>
</evidence>
<keyword evidence="4 7" id="KW-0812">Transmembrane</keyword>
<evidence type="ECO:0000313" key="10">
    <source>
        <dbReference type="EMBL" id="QNA42649.1"/>
    </source>
</evidence>
<dbReference type="NCBIfam" id="TIGR04057">
    <property type="entry name" value="SusC_RagA_signa"/>
    <property type="match status" value="1"/>
</dbReference>
<evidence type="ECO:0000313" key="11">
    <source>
        <dbReference type="Proteomes" id="UP000515344"/>
    </source>
</evidence>
<sequence>MKLKNQVRSCVLLLLSFLFVTTSFSQNTFKVSGKVTDDAGKAVSGASVLVKGTTIGTTTNTDGGFELNAPSGKSVLVISSVGFADQEIAINDRSSINVSLVSGASNLEDVVVIGYASVKKKDVTGSVAGINQKEIRSRPVDNALMAMQGKVAGVDITSNERPGQIGSINIRGVRSLTASNTPLFVVDGIPLTTGGIDYINPNDIESIDVLKDASATAIFGSRGANGVVIVTTKQGKVGKVQVNLYNSVTFETIRDWAPIMSASEYIDFRRWAVYYSNPAVRPRGDAPTIANDRDIFLATADPTAWKNISRGWASGTWDGSKVANTDWTGLVSQTGITTDNTISVSGGTKNIKAYGSFGYLNNRGTSLGQKFTRYSAKTSVDVQATDWFNMGASMNVTYGIQEFGQSNLIIGSFVGTPATSIYGSARGLFKWAQPYDSAGNRILYPGGDVAIKTVVGEQNFTQDQRSTLRAFGSLHAQLDFGKIHPVLKGLKYRMNFGPDFSSYTNGVYIDGQSAASSGINGASLQESKTYSWTLDNLVYYDKEIKKHSFGLTLLQSATKFHADPVNRITGTGIPFASQKWNALHNGVLPATNLTVAQTSDLIERQLVSYMARLNYGFDDKYLLTVSVRSDGASQLADGNKFDLFPSAAVAWRINRENFMQNAGWLNELKLRVGVGVTGNSAIDAYKTKGRTSPFFYPIGGAVNAASLPVVEFANKDLRWEKTTQYNVGLDFSIFKSRISGVIDVYTSQTKDLLMARLIPSVTGYTTTFQNVGETANKGIDINVNTINVTTKNFQWTSNINASWQKDRIVTLANGKQDDINNNWFIGQPNGVIYGFESNGMWQYADTATMRKFGLNGNTFTPGQVRPIDQNGDNKIDANNDRTIIGHTRPRWIVGMTNNFTYKNFELSIFIYGRLNYWFSTGGEAQTARGNQRQISYWTENNQNSEYQKPFYSVGSGDNYSASLGYKKASFLKIRNISAAYNVPAKLLTNMHMSSLRVYFQAANPGMLFSQIKFMDMDAVSMFSNRGYTFGVNVGF</sequence>
<evidence type="ECO:0000256" key="5">
    <source>
        <dbReference type="ARBA" id="ARBA00023136"/>
    </source>
</evidence>